<sequence length="233" mass="27644">MIFLFSGYKLLSIKINEKKENNKFQDLRSKIELRESEKKGEDNNASLYGKYQNIYKENNDFVGWLKIPNTKIDYPVMSTPNDPNYYLRRNFEKENSISGTPYIGEGIDVNSKSFIIYSHNMKNHTMFGTLEKYKDIEYRNSNNLIEFDTFGGQRLYEIIAAYHIDLDKQHFKYYNYYGDWSEERFNDFVENISKISIYGKVEDVSYTDQIIQLSTCSYFTDDGRFVIVAKRIN</sequence>
<evidence type="ECO:0000313" key="2">
    <source>
        <dbReference type="EMBL" id="WAW15372.1"/>
    </source>
</evidence>
<evidence type="ECO:0000313" key="3">
    <source>
        <dbReference type="Proteomes" id="UP001164187"/>
    </source>
</evidence>
<organism evidence="2 3">
    <name type="scientific">Peptostreptococcus equinus</name>
    <dbReference type="NCBI Taxonomy" id="3003601"/>
    <lineage>
        <taxon>Bacteria</taxon>
        <taxon>Bacillati</taxon>
        <taxon>Bacillota</taxon>
        <taxon>Clostridia</taxon>
        <taxon>Peptostreptococcales</taxon>
        <taxon>Peptostreptococcaceae</taxon>
        <taxon>Peptostreptococcus</taxon>
    </lineage>
</organism>
<dbReference type="Gene3D" id="2.40.260.10">
    <property type="entry name" value="Sortase"/>
    <property type="match status" value="1"/>
</dbReference>
<gene>
    <name evidence="2" type="ORF">O0R46_02700</name>
</gene>
<evidence type="ECO:0000256" key="1">
    <source>
        <dbReference type="ARBA" id="ARBA00022801"/>
    </source>
</evidence>
<dbReference type="RefSeq" id="WP_269312044.1">
    <property type="nucleotide sequence ID" value="NZ_CP114052.1"/>
</dbReference>
<keyword evidence="3" id="KW-1185">Reference proteome</keyword>
<reference evidence="2" key="1">
    <citation type="submission" date="2022-12" db="EMBL/GenBank/DDBJ databases">
        <title>Peptostreptococcus.</title>
        <authorList>
            <person name="Lee S.H."/>
        </authorList>
    </citation>
    <scope>NUCLEOTIDE SEQUENCE</scope>
    <source>
        <strain evidence="2">CBA3647</strain>
    </source>
</reference>
<dbReference type="InterPro" id="IPR005754">
    <property type="entry name" value="Sortase"/>
</dbReference>
<dbReference type="CDD" id="cd05826">
    <property type="entry name" value="Sortase_B"/>
    <property type="match status" value="1"/>
</dbReference>
<accession>A0ABY7JPT2</accession>
<dbReference type="SUPFAM" id="SSF63817">
    <property type="entry name" value="Sortase"/>
    <property type="match status" value="1"/>
</dbReference>
<dbReference type="Pfam" id="PF04203">
    <property type="entry name" value="Sortase"/>
    <property type="match status" value="1"/>
</dbReference>
<keyword evidence="1" id="KW-0378">Hydrolase</keyword>
<dbReference type="InterPro" id="IPR023365">
    <property type="entry name" value="Sortase_dom-sf"/>
</dbReference>
<proteinExistence type="predicted"/>
<dbReference type="InterPro" id="IPR009835">
    <property type="entry name" value="SrtB"/>
</dbReference>
<protein>
    <submittedName>
        <fullName evidence="2">Class B sortase</fullName>
    </submittedName>
</protein>
<name>A0ABY7JPT2_9FIRM</name>
<dbReference type="Proteomes" id="UP001164187">
    <property type="component" value="Chromosome"/>
</dbReference>
<dbReference type="EMBL" id="CP114052">
    <property type="protein sequence ID" value="WAW15372.1"/>
    <property type="molecule type" value="Genomic_DNA"/>
</dbReference>